<accession>A0A4S8SCW5</accession>
<proteinExistence type="predicted"/>
<evidence type="ECO:0000313" key="2">
    <source>
        <dbReference type="Proteomes" id="UP000304951"/>
    </source>
</evidence>
<dbReference type="InterPro" id="IPR032675">
    <property type="entry name" value="LRR_dom_sf"/>
</dbReference>
<dbReference type="Gene3D" id="3.80.10.10">
    <property type="entry name" value="Ribonuclease Inhibitor"/>
    <property type="match status" value="1"/>
</dbReference>
<dbReference type="SUPFAM" id="SSF52047">
    <property type="entry name" value="RNI-like"/>
    <property type="match status" value="1"/>
</dbReference>
<gene>
    <name evidence="1" type="ORF">D6D28_06821</name>
</gene>
<evidence type="ECO:0008006" key="3">
    <source>
        <dbReference type="Google" id="ProtNLM"/>
    </source>
</evidence>
<dbReference type="AlphaFoldDB" id="A0A4S8SCW5"/>
<sequence>MVPIHLLSAALSVDGTNPPTQLEKLVLSGLEIFSLPHELERFLRACTSLRILETQYRGYGQKPLGQEVNNQAVLKCLSALIYLEDFRLDYDLTGDIVEKCLKGRDAPFRRLRHLAIKGETATLSYFLSLPMQSLTRLDLVVGDQFHHICPCITQLHCLTNIHLEIGVDRHNPRYNVKFWPGLNDWEGTREDLNALSALKKLQTLSIGPSNINLAIPWLTDDYFIQWVTNFPDLLNICLEWECPLTFASVVALSKSHPRLRQCKLLWTQELGDWNDLPSPQFVDLQHLGLSLVMNFDRSNIREFVTKFIKHPSSMSTCTLFRERGFDPDGNLIVEEADETYVVRLDAKAAAT</sequence>
<organism evidence="1 2">
    <name type="scientific">Aureobasidium pullulans</name>
    <name type="common">Black yeast</name>
    <name type="synonym">Pullularia pullulans</name>
    <dbReference type="NCBI Taxonomy" id="5580"/>
    <lineage>
        <taxon>Eukaryota</taxon>
        <taxon>Fungi</taxon>
        <taxon>Dikarya</taxon>
        <taxon>Ascomycota</taxon>
        <taxon>Pezizomycotina</taxon>
        <taxon>Dothideomycetes</taxon>
        <taxon>Dothideomycetidae</taxon>
        <taxon>Dothideales</taxon>
        <taxon>Saccotheciaceae</taxon>
        <taxon>Aureobasidium</taxon>
    </lineage>
</organism>
<reference evidence="1 2" key="1">
    <citation type="submission" date="2018-10" db="EMBL/GenBank/DDBJ databases">
        <title>Fifty Aureobasidium pullulans genomes reveal a recombining polyextremotolerant generalist.</title>
        <authorList>
            <person name="Gostincar C."/>
            <person name="Turk M."/>
            <person name="Zajc J."/>
            <person name="Gunde-Cimerman N."/>
        </authorList>
    </citation>
    <scope>NUCLEOTIDE SEQUENCE [LARGE SCALE GENOMIC DNA]</scope>
    <source>
        <strain evidence="1 2">EXF-11900</strain>
    </source>
</reference>
<evidence type="ECO:0000313" key="1">
    <source>
        <dbReference type="EMBL" id="THV68304.1"/>
    </source>
</evidence>
<dbReference type="EMBL" id="QZAF01000334">
    <property type="protein sequence ID" value="THV68304.1"/>
    <property type="molecule type" value="Genomic_DNA"/>
</dbReference>
<protein>
    <recommendedName>
        <fullName evidence="3">F-box domain-containing protein</fullName>
    </recommendedName>
</protein>
<dbReference type="Proteomes" id="UP000304951">
    <property type="component" value="Unassembled WGS sequence"/>
</dbReference>
<name>A0A4S8SCW5_AURPU</name>
<comment type="caution">
    <text evidence="1">The sequence shown here is derived from an EMBL/GenBank/DDBJ whole genome shotgun (WGS) entry which is preliminary data.</text>
</comment>